<dbReference type="AlphaFoldDB" id="A6DSW2"/>
<evidence type="ECO:0000313" key="1">
    <source>
        <dbReference type="EMBL" id="EDM25252.1"/>
    </source>
</evidence>
<reference evidence="1 2" key="1">
    <citation type="journal article" date="2010" name="J. Bacteriol.">
        <title>Genome sequence of Lentisphaera araneosa HTCC2155T, the type species of the order Lentisphaerales in the phylum Lentisphaerae.</title>
        <authorList>
            <person name="Thrash J.C."/>
            <person name="Cho J.C."/>
            <person name="Vergin K.L."/>
            <person name="Morris R.M."/>
            <person name="Giovannoni S.J."/>
        </authorList>
    </citation>
    <scope>NUCLEOTIDE SEQUENCE [LARGE SCALE GENOMIC DNA]</scope>
    <source>
        <strain evidence="1 2">HTCC2155</strain>
    </source>
</reference>
<proteinExistence type="predicted"/>
<dbReference type="Proteomes" id="UP000004947">
    <property type="component" value="Unassembled WGS sequence"/>
</dbReference>
<sequence>MDKKHLPIRQYLAGIAREGQLPSRMDRIMPVGNREIFCIPNECLDADLEFFK</sequence>
<dbReference type="EMBL" id="ABCK01000033">
    <property type="protein sequence ID" value="EDM25252.1"/>
    <property type="molecule type" value="Genomic_DNA"/>
</dbReference>
<comment type="caution">
    <text evidence="1">The sequence shown here is derived from an EMBL/GenBank/DDBJ whole genome shotgun (WGS) entry which is preliminary data.</text>
</comment>
<accession>A6DSW2</accession>
<name>A6DSW2_9BACT</name>
<keyword evidence="2" id="KW-1185">Reference proteome</keyword>
<gene>
    <name evidence="1" type="ORF">LNTAR_24773</name>
</gene>
<evidence type="ECO:0000313" key="2">
    <source>
        <dbReference type="Proteomes" id="UP000004947"/>
    </source>
</evidence>
<organism evidence="1 2">
    <name type="scientific">Lentisphaera araneosa HTCC2155</name>
    <dbReference type="NCBI Taxonomy" id="313628"/>
    <lineage>
        <taxon>Bacteria</taxon>
        <taxon>Pseudomonadati</taxon>
        <taxon>Lentisphaerota</taxon>
        <taxon>Lentisphaeria</taxon>
        <taxon>Lentisphaerales</taxon>
        <taxon>Lentisphaeraceae</taxon>
        <taxon>Lentisphaera</taxon>
    </lineage>
</organism>
<protein>
    <submittedName>
        <fullName evidence="1">Uncharacterized protein</fullName>
    </submittedName>
</protein>